<dbReference type="Proteomes" id="UP000681075">
    <property type="component" value="Unassembled WGS sequence"/>
</dbReference>
<dbReference type="Gene3D" id="3.40.50.720">
    <property type="entry name" value="NAD(P)-binding Rossmann-like Domain"/>
    <property type="match status" value="1"/>
</dbReference>
<proteinExistence type="inferred from homology"/>
<dbReference type="PRINTS" id="PR00081">
    <property type="entry name" value="GDHRDH"/>
</dbReference>
<dbReference type="PRINTS" id="PR00080">
    <property type="entry name" value="SDRFAMILY"/>
</dbReference>
<dbReference type="CDD" id="cd05233">
    <property type="entry name" value="SDR_c"/>
    <property type="match status" value="1"/>
</dbReference>
<evidence type="ECO:0000256" key="1">
    <source>
        <dbReference type="ARBA" id="ARBA00006484"/>
    </source>
</evidence>
<protein>
    <submittedName>
        <fullName evidence="4">Beta-ketoacyl-ACP reductase</fullName>
    </submittedName>
</protein>
<dbReference type="SUPFAM" id="SSF51735">
    <property type="entry name" value="NAD(P)-binding Rossmann-fold domains"/>
    <property type="match status" value="1"/>
</dbReference>
<dbReference type="RefSeq" id="WP_420240910.1">
    <property type="nucleotide sequence ID" value="NZ_BOPV01000001.1"/>
</dbReference>
<keyword evidence="3" id="KW-0472">Membrane</keyword>
<keyword evidence="3" id="KW-0812">Transmembrane</keyword>
<sequence>MSDLKNRVALVTGGSSGIGEAIARKFAGAGAKVAVVASSGQDKADAVAKAIGGKGYVCDVRNAAAVAALVKQVESDLGPLDILVNSAGVFYPTVAGETPAVDIDRMVDINLKGSFHTLNAVAPGMKDRKRGWVVNIASCAGIVGVVPFSLYSATKAAVIMLTKVSGRELAPFGVHVNAIAPGNTATPMNAAIRTEPEHKAVHDVMKSITPSQTVFTDPADIAGGALFLVSDTARPMYGAVLSMDEGVTTGL</sequence>
<dbReference type="InterPro" id="IPR050259">
    <property type="entry name" value="SDR"/>
</dbReference>
<comment type="caution">
    <text evidence="4">The sequence shown here is derived from an EMBL/GenBank/DDBJ whole genome shotgun (WGS) entry which is preliminary data.</text>
</comment>
<dbReference type="InterPro" id="IPR036291">
    <property type="entry name" value="NAD(P)-bd_dom_sf"/>
</dbReference>
<dbReference type="InterPro" id="IPR002347">
    <property type="entry name" value="SDR_fam"/>
</dbReference>
<evidence type="ECO:0000313" key="4">
    <source>
        <dbReference type="EMBL" id="GIL37999.1"/>
    </source>
</evidence>
<evidence type="ECO:0000313" key="5">
    <source>
        <dbReference type="Proteomes" id="UP000681075"/>
    </source>
</evidence>
<organism evidence="4 5">
    <name type="scientific">Roseiterribacter gracilis</name>
    <dbReference type="NCBI Taxonomy" id="2812848"/>
    <lineage>
        <taxon>Bacteria</taxon>
        <taxon>Pseudomonadati</taxon>
        <taxon>Pseudomonadota</taxon>
        <taxon>Alphaproteobacteria</taxon>
        <taxon>Rhodospirillales</taxon>
        <taxon>Roseiterribacteraceae</taxon>
        <taxon>Roseiterribacter</taxon>
    </lineage>
</organism>
<dbReference type="EMBL" id="BOPV01000001">
    <property type="protein sequence ID" value="GIL37999.1"/>
    <property type="molecule type" value="Genomic_DNA"/>
</dbReference>
<dbReference type="Pfam" id="PF00106">
    <property type="entry name" value="adh_short"/>
    <property type="match status" value="1"/>
</dbReference>
<keyword evidence="3" id="KW-1133">Transmembrane helix</keyword>
<feature type="transmembrane region" description="Helical" evidence="3">
    <location>
        <begin position="132"/>
        <end position="151"/>
    </location>
</feature>
<accession>A0A8S8X8Y4</accession>
<dbReference type="PANTHER" id="PTHR42879">
    <property type="entry name" value="3-OXOACYL-(ACYL-CARRIER-PROTEIN) REDUCTASE"/>
    <property type="match status" value="1"/>
</dbReference>
<dbReference type="FunFam" id="3.40.50.720:FF:000084">
    <property type="entry name" value="Short-chain dehydrogenase reductase"/>
    <property type="match status" value="1"/>
</dbReference>
<dbReference type="PANTHER" id="PTHR42879:SF2">
    <property type="entry name" value="3-OXOACYL-[ACYL-CARRIER-PROTEIN] REDUCTASE FABG"/>
    <property type="match status" value="1"/>
</dbReference>
<reference evidence="4" key="1">
    <citation type="submission" date="2021-02" db="EMBL/GenBank/DDBJ databases">
        <title>Genome sequence of Rhodospirillales sp. strain TMPK1 isolated from soil.</title>
        <authorList>
            <person name="Nakai R."/>
            <person name="Kusada H."/>
            <person name="Tamaki H."/>
        </authorList>
    </citation>
    <scope>NUCLEOTIDE SEQUENCE</scope>
    <source>
        <strain evidence="4">TMPK1</strain>
    </source>
</reference>
<evidence type="ECO:0000256" key="3">
    <source>
        <dbReference type="SAM" id="Phobius"/>
    </source>
</evidence>
<dbReference type="AlphaFoldDB" id="A0A8S8X8Y4"/>
<gene>
    <name evidence="4" type="primary">fabG_1</name>
    <name evidence="4" type="ORF">TMPK1_02360</name>
</gene>
<comment type="similarity">
    <text evidence="1 2">Belongs to the short-chain dehydrogenases/reductases (SDR) family.</text>
</comment>
<evidence type="ECO:0000256" key="2">
    <source>
        <dbReference type="RuleBase" id="RU000363"/>
    </source>
</evidence>
<keyword evidence="5" id="KW-1185">Reference proteome</keyword>
<name>A0A8S8X8Y4_9PROT</name>